<evidence type="ECO:0000256" key="4">
    <source>
        <dbReference type="ARBA" id="ARBA00022737"/>
    </source>
</evidence>
<dbReference type="PANTHER" id="PTHR12326">
    <property type="entry name" value="PLECKSTRIN HOMOLOGY DOMAIN CONTAINING PROTEIN"/>
    <property type="match status" value="1"/>
</dbReference>
<dbReference type="OMA" id="YIETCRN"/>
<dbReference type="RefSeq" id="XP_004362821.1">
    <property type="nucleotide sequence ID" value="XM_004362764.1"/>
</dbReference>
<dbReference type="EMBL" id="GL883006">
    <property type="protein sequence ID" value="EGG24970.1"/>
    <property type="molecule type" value="Genomic_DNA"/>
</dbReference>
<feature type="region of interest" description="Disordered" evidence="9">
    <location>
        <begin position="1108"/>
        <end position="1165"/>
    </location>
</feature>
<dbReference type="SMART" id="SM00593">
    <property type="entry name" value="RUN"/>
    <property type="match status" value="2"/>
</dbReference>
<feature type="compositionally biased region" description="Low complexity" evidence="9">
    <location>
        <begin position="743"/>
        <end position="758"/>
    </location>
</feature>
<dbReference type="InterPro" id="IPR051366">
    <property type="entry name" value="DEF8"/>
</dbReference>
<feature type="compositionally biased region" description="Low complexity" evidence="9">
    <location>
        <begin position="531"/>
        <end position="542"/>
    </location>
</feature>
<dbReference type="InterPro" id="IPR037213">
    <property type="entry name" value="Run_dom_sf"/>
</dbReference>
<evidence type="ECO:0000256" key="5">
    <source>
        <dbReference type="ARBA" id="ARBA00022753"/>
    </source>
</evidence>
<evidence type="ECO:0000256" key="9">
    <source>
        <dbReference type="SAM" id="MobiDB-lite"/>
    </source>
</evidence>
<evidence type="ECO:0000259" key="10">
    <source>
        <dbReference type="PROSITE" id="PS50826"/>
    </source>
</evidence>
<dbReference type="Pfam" id="PF13901">
    <property type="entry name" value="RH_dom"/>
    <property type="match status" value="1"/>
</dbReference>
<dbReference type="STRING" id="1054147.F4PGY6"/>
<feature type="compositionally biased region" description="Low complexity" evidence="9">
    <location>
        <begin position="708"/>
        <end position="718"/>
    </location>
</feature>
<evidence type="ECO:0000256" key="7">
    <source>
        <dbReference type="ARBA" id="ARBA00022833"/>
    </source>
</evidence>
<gene>
    <name evidence="11" type="ORF">DFA_03215</name>
</gene>
<evidence type="ECO:0000256" key="8">
    <source>
        <dbReference type="ARBA" id="ARBA00023006"/>
    </source>
</evidence>
<keyword evidence="3" id="KW-0479">Metal-binding</keyword>
<dbReference type="Gene3D" id="1.20.58.900">
    <property type="match status" value="2"/>
</dbReference>
<evidence type="ECO:0000256" key="6">
    <source>
        <dbReference type="ARBA" id="ARBA00022771"/>
    </source>
</evidence>
<feature type="region of interest" description="Disordered" evidence="9">
    <location>
        <begin position="516"/>
        <end position="553"/>
    </location>
</feature>
<feature type="compositionally biased region" description="Low complexity" evidence="9">
    <location>
        <begin position="221"/>
        <end position="233"/>
    </location>
</feature>
<keyword evidence="8" id="KW-0072">Autophagy</keyword>
<dbReference type="GO" id="GO:0008270">
    <property type="term" value="F:zinc ion binding"/>
    <property type="evidence" value="ECO:0007669"/>
    <property type="project" value="UniProtKB-KW"/>
</dbReference>
<protein>
    <submittedName>
        <fullName evidence="11">RUN domain-containing protein</fullName>
    </submittedName>
</protein>
<accession>F4PGY6</accession>
<dbReference type="Pfam" id="PF02759">
    <property type="entry name" value="RUN"/>
    <property type="match status" value="2"/>
</dbReference>
<feature type="domain" description="RUN" evidence="10">
    <location>
        <begin position="317"/>
        <end position="451"/>
    </location>
</feature>
<dbReference type="AlphaFoldDB" id="F4PGY6"/>
<feature type="compositionally biased region" description="Low complexity" evidence="9">
    <location>
        <begin position="766"/>
        <end position="777"/>
    </location>
</feature>
<feature type="region of interest" description="Disordered" evidence="9">
    <location>
        <begin position="211"/>
        <end position="256"/>
    </location>
</feature>
<dbReference type="Proteomes" id="UP000007797">
    <property type="component" value="Unassembled WGS sequence"/>
</dbReference>
<dbReference type="SUPFAM" id="SSF140741">
    <property type="entry name" value="RUN domain-like"/>
    <property type="match status" value="2"/>
</dbReference>
<dbReference type="GO" id="GO:0005770">
    <property type="term" value="C:late endosome"/>
    <property type="evidence" value="ECO:0007669"/>
    <property type="project" value="UniProtKB-SubCell"/>
</dbReference>
<dbReference type="PROSITE" id="PS50826">
    <property type="entry name" value="RUN"/>
    <property type="match status" value="2"/>
</dbReference>
<keyword evidence="2" id="KW-0597">Phosphoprotein</keyword>
<evidence type="ECO:0000256" key="2">
    <source>
        <dbReference type="ARBA" id="ARBA00022553"/>
    </source>
</evidence>
<evidence type="ECO:0000313" key="11">
    <source>
        <dbReference type="EMBL" id="EGG24970.1"/>
    </source>
</evidence>
<feature type="region of interest" description="Disordered" evidence="9">
    <location>
        <begin position="701"/>
        <end position="791"/>
    </location>
</feature>
<feature type="domain" description="RUN" evidence="10">
    <location>
        <begin position="49"/>
        <end position="178"/>
    </location>
</feature>
<dbReference type="KEGG" id="dfa:DFA_03215"/>
<organism evidence="11 12">
    <name type="scientific">Cavenderia fasciculata</name>
    <name type="common">Slime mold</name>
    <name type="synonym">Dictyostelium fasciculatum</name>
    <dbReference type="NCBI Taxonomy" id="261658"/>
    <lineage>
        <taxon>Eukaryota</taxon>
        <taxon>Amoebozoa</taxon>
        <taxon>Evosea</taxon>
        <taxon>Eumycetozoa</taxon>
        <taxon>Dictyostelia</taxon>
        <taxon>Acytosteliales</taxon>
        <taxon>Cavenderiaceae</taxon>
        <taxon>Cavenderia</taxon>
    </lineage>
</organism>
<evidence type="ECO:0000313" key="12">
    <source>
        <dbReference type="Proteomes" id="UP000007797"/>
    </source>
</evidence>
<keyword evidence="6" id="KW-0863">Zinc-finger</keyword>
<dbReference type="GO" id="GO:0006914">
    <property type="term" value="P:autophagy"/>
    <property type="evidence" value="ECO:0007669"/>
    <property type="project" value="UniProtKB-KW"/>
</dbReference>
<feature type="compositionally biased region" description="Low complexity" evidence="9">
    <location>
        <begin position="1108"/>
        <end position="1129"/>
    </location>
</feature>
<reference evidence="12" key="1">
    <citation type="journal article" date="2011" name="Genome Res.">
        <title>Phylogeny-wide analysis of social amoeba genomes highlights ancient origins for complex intercellular communication.</title>
        <authorList>
            <person name="Heidel A.J."/>
            <person name="Lawal H.M."/>
            <person name="Felder M."/>
            <person name="Schilde C."/>
            <person name="Helps N.R."/>
            <person name="Tunggal B."/>
            <person name="Rivero F."/>
            <person name="John U."/>
            <person name="Schleicher M."/>
            <person name="Eichinger L."/>
            <person name="Platzer M."/>
            <person name="Noegel A.A."/>
            <person name="Schaap P."/>
            <person name="Gloeckner G."/>
        </authorList>
    </citation>
    <scope>NUCLEOTIDE SEQUENCE [LARGE SCALE GENOMIC DNA]</scope>
    <source>
        <strain evidence="12">SH3</strain>
    </source>
</reference>
<keyword evidence="5" id="KW-0967">Endosome</keyword>
<keyword evidence="4" id="KW-0677">Repeat</keyword>
<dbReference type="CDD" id="cd17671">
    <property type="entry name" value="RUN"/>
    <property type="match status" value="2"/>
</dbReference>
<dbReference type="InterPro" id="IPR025258">
    <property type="entry name" value="RH_dom"/>
</dbReference>
<dbReference type="SMART" id="SM01175">
    <property type="entry name" value="DUF4206"/>
    <property type="match status" value="1"/>
</dbReference>
<feature type="compositionally biased region" description="Low complexity" evidence="9">
    <location>
        <begin position="1140"/>
        <end position="1156"/>
    </location>
</feature>
<dbReference type="InterPro" id="IPR004012">
    <property type="entry name" value="Run_dom"/>
</dbReference>
<dbReference type="OrthoDB" id="19748at2759"/>
<evidence type="ECO:0000256" key="1">
    <source>
        <dbReference type="ARBA" id="ARBA00004603"/>
    </source>
</evidence>
<keyword evidence="7" id="KW-0862">Zinc</keyword>
<sequence length="1165" mass="131790">MITDRGLPQLLSDLNGFIQILLTSTASKAVDLSASPSSGGAPLSPTIIEDQNPHLLKICLYVEKILSEGLKDVNFIGKTCFFDVLEHLPSCLPDTSRVIELAKDSCKTAMGRGRVVIRQALNEGALEIYLSALCYNQSIVKSYYKETAFLRNSEFSSTFLTLLQSLEHIQFGLVVRDRDMDKPNYWDEITFTLLRSQPPPTPIKIQKVETTQDNTENEPNIDIQQQQQQQQEADQIDQQKEEDKEDTEHKMIRNNSGELDINSLSNVLDEINNEEKEKLSNQIIQANQANWNSMLDSLSRCSKSVLLDYGGKGSPITLQDKCIDNFFTIFDQIISSDLLTSVLNRWVCIERLCEGHLEVQQVQQVYSTSSTTHHSQTSSVLDTRVKAWIYKLLNQGKLTEVLKYRFTYDTLLTLLYNPNSIFHSHQHRLQIIDTISNLESKVIFHLAWDKLEVHQPVIVTKKIKIIKKKIRKVKSLSDVATNDKDDDVVSTITTTSDQLVDSSATSTPSIIDTTVEEKISTSPPPPPSHLPPTFSSASSSTTDIYSQKNNTSTNSLATMTNNNNSFDEDENPFLNNIQQKRIDSLKAEENNNNNMVSNQSFESLIIENTINSLSDDETIDKKDDDNSKTTNLSSFDETLAELFKKQRMESSSSTINLNQLEQSIENINNDSDNNNAVTKAIPRSSLLSNSHIGDYLSNLVQDDITPPRSRSSSRSSMSNPITIGNSTNNIVQNGNSYGQLGGSTNSNNRYRSNSHFSANGGGGGSASSSRKSSNAGNLQPDTGNWNEDGAFTNYYRPSTNGHEKEAFITPTYIPNNPYLSEALRRVDKEKEDHADRMSTSVDSFANYHMFNDYYGENSPTPSSIKEKKNRYAGEDNQIFITKDFKKPLLSASETSAKFCPGCFNKCDWYCTTCHQNDKMILPSRIVNHWDFKVYPICTQAKLYITQHYSIPVDIFICNPKVYELSLPLGKLLEIRKKLHFIGEYIETCRNKTSLEGLCKNREYFVTENVHLYSLDDLEYCFAGHLLPQIETLIEKYIHHVTITCITCKGKGYICEFCNSDKPIFSWMILDKQNIVQCSKCHSLSHKKCWIEDHCPKCIRIAKIKGKHNNNSDLNNNNNNSNNNSQNNQNYEDDANFYTGNNLNNSNNNNHNNNNGNFRYSMNKPY</sequence>
<keyword evidence="12" id="KW-1185">Reference proteome</keyword>
<feature type="compositionally biased region" description="Polar residues" evidence="9">
    <location>
        <begin position="719"/>
        <end position="738"/>
    </location>
</feature>
<name>F4PGY6_CACFS</name>
<feature type="compositionally biased region" description="Basic and acidic residues" evidence="9">
    <location>
        <begin position="237"/>
        <end position="251"/>
    </location>
</feature>
<dbReference type="PANTHER" id="PTHR12326:SF12">
    <property type="entry name" value="PLECKSTRIN HOMOLOGY AND RUN DOMAIN CONTAINING M1"/>
    <property type="match status" value="1"/>
</dbReference>
<proteinExistence type="predicted"/>
<evidence type="ECO:0000256" key="3">
    <source>
        <dbReference type="ARBA" id="ARBA00022723"/>
    </source>
</evidence>
<comment type="subcellular location">
    <subcellularLocation>
        <location evidence="1">Late endosome</location>
    </subcellularLocation>
</comment>
<dbReference type="GeneID" id="14876637"/>
<feature type="compositionally biased region" description="Polar residues" evidence="9">
    <location>
        <begin position="543"/>
        <end position="553"/>
    </location>
</feature>